<evidence type="ECO:0000256" key="3">
    <source>
        <dbReference type="PROSITE-ProRule" id="PRU01379"/>
    </source>
</evidence>
<keyword evidence="6" id="KW-0378">Hydrolase</keyword>
<keyword evidence="6" id="KW-0645">Protease</keyword>
<dbReference type="PROSITE" id="PS52035">
    <property type="entry name" value="PEPTIDASE_M14"/>
    <property type="match status" value="1"/>
</dbReference>
<feature type="active site" description="Proton donor/acceptor" evidence="3">
    <location>
        <position position="213"/>
    </location>
</feature>
<evidence type="ECO:0000256" key="1">
    <source>
        <dbReference type="ARBA" id="ARBA00001947"/>
    </source>
</evidence>
<dbReference type="InterPro" id="IPR000834">
    <property type="entry name" value="Peptidase_M14"/>
</dbReference>
<keyword evidence="7" id="KW-1185">Reference proteome</keyword>
<name>A0AA35XGW6_GEOBA</name>
<evidence type="ECO:0000256" key="4">
    <source>
        <dbReference type="SAM" id="MobiDB-lite"/>
    </source>
</evidence>
<dbReference type="Proteomes" id="UP001174909">
    <property type="component" value="Unassembled WGS sequence"/>
</dbReference>
<organism evidence="6 7">
    <name type="scientific">Geodia barretti</name>
    <name type="common">Barrett's horny sponge</name>
    <dbReference type="NCBI Taxonomy" id="519541"/>
    <lineage>
        <taxon>Eukaryota</taxon>
        <taxon>Metazoa</taxon>
        <taxon>Porifera</taxon>
        <taxon>Demospongiae</taxon>
        <taxon>Heteroscleromorpha</taxon>
        <taxon>Tetractinellida</taxon>
        <taxon>Astrophorina</taxon>
        <taxon>Geodiidae</taxon>
        <taxon>Geodia</taxon>
    </lineage>
</organism>
<gene>
    <name evidence="6" type="ORF">GBAR_LOCUS28380</name>
</gene>
<feature type="region of interest" description="Disordered" evidence="4">
    <location>
        <begin position="51"/>
        <end position="88"/>
    </location>
</feature>
<dbReference type="InterPro" id="IPR050821">
    <property type="entry name" value="Cytosolic_carboxypeptidase"/>
</dbReference>
<evidence type="ECO:0000313" key="7">
    <source>
        <dbReference type="Proteomes" id="UP001174909"/>
    </source>
</evidence>
<comment type="cofactor">
    <cofactor evidence="1">
        <name>Zn(2+)</name>
        <dbReference type="ChEBI" id="CHEBI:29105"/>
    </cofactor>
</comment>
<dbReference type="GO" id="GO:0008270">
    <property type="term" value="F:zinc ion binding"/>
    <property type="evidence" value="ECO:0007669"/>
    <property type="project" value="InterPro"/>
</dbReference>
<dbReference type="EMBL" id="CASHTH010003969">
    <property type="protein sequence ID" value="CAI8051851.1"/>
    <property type="molecule type" value="Genomic_DNA"/>
</dbReference>
<comment type="caution">
    <text evidence="6">The sequence shown here is derived from an EMBL/GenBank/DDBJ whole genome shotgun (WGS) entry which is preliminary data.</text>
</comment>
<dbReference type="PANTHER" id="PTHR12756:SF12">
    <property type="entry name" value="CYTOSOLIC CARBOXYPEPTIDASE-LIKE PROTEIN 5"/>
    <property type="match status" value="1"/>
</dbReference>
<dbReference type="Gene3D" id="3.40.630.10">
    <property type="entry name" value="Zn peptidases"/>
    <property type="match status" value="1"/>
</dbReference>
<accession>A0AA35XGW6</accession>
<keyword evidence="6" id="KW-0121">Carboxypeptidase</keyword>
<dbReference type="GO" id="GO:0006508">
    <property type="term" value="P:proteolysis"/>
    <property type="evidence" value="ECO:0007669"/>
    <property type="project" value="InterPro"/>
</dbReference>
<feature type="domain" description="Peptidase M14" evidence="5">
    <location>
        <begin position="1"/>
        <end position="268"/>
    </location>
</feature>
<proteinExistence type="inferred from homology"/>
<dbReference type="PANTHER" id="PTHR12756">
    <property type="entry name" value="CYTOSOLIC CARBOXYPEPTIDASE"/>
    <property type="match status" value="1"/>
</dbReference>
<feature type="region of interest" description="Disordered" evidence="4">
    <location>
        <begin position="371"/>
        <end position="390"/>
    </location>
</feature>
<feature type="compositionally biased region" description="Basic residues" evidence="4">
    <location>
        <begin position="376"/>
        <end position="390"/>
    </location>
</feature>
<dbReference type="GO" id="GO:0004181">
    <property type="term" value="F:metallocarboxypeptidase activity"/>
    <property type="evidence" value="ECO:0007669"/>
    <property type="project" value="InterPro"/>
</dbReference>
<evidence type="ECO:0000259" key="5">
    <source>
        <dbReference type="PROSITE" id="PS52035"/>
    </source>
</evidence>
<evidence type="ECO:0000313" key="6">
    <source>
        <dbReference type="EMBL" id="CAI8051851.1"/>
    </source>
</evidence>
<comment type="similarity">
    <text evidence="2 3">Belongs to the peptidase M14 family.</text>
</comment>
<reference evidence="6" key="1">
    <citation type="submission" date="2023-03" db="EMBL/GenBank/DDBJ databases">
        <authorList>
            <person name="Steffen K."/>
            <person name="Cardenas P."/>
        </authorList>
    </citation>
    <scope>NUCLEOTIDE SEQUENCE</scope>
</reference>
<dbReference type="SUPFAM" id="SSF53187">
    <property type="entry name" value="Zn-dependent exopeptidases"/>
    <property type="match status" value="1"/>
</dbReference>
<dbReference type="AlphaFoldDB" id="A0AA35XGW6"/>
<protein>
    <submittedName>
        <fullName evidence="6">Cytosolic carboxypeptidase-like protein 5</fullName>
    </submittedName>
</protein>
<sequence>MIPMLNPDGVARGHYRTDTRGVNLNRVYLDPDPQLHPSIFAVKSVMLHHHHGSSNGLLRPRRTCTNEKQQKRGGSAKSISRSHVKRSRSKTYPLDSYCLDSLTPKVTGTCQTNSEHSTSSEGGVDVYIDLHAHATKRGCFFYGNFLEDEQQQVENMLYPRLVALNTPHLDFEHCLFSEKNMYTSDKRDGTSKEGSGRVALYKATGLVHCYTLECNYNSGRQCNALSAATCDDGRASPALPYSPMPHKYSVSTFQNVGRALAIALLDLRNLNPCSRLPTSDPGSLASLRSTLALRIKASRSKGRKEASRVGNAQCSLPLVKRTIKNDMRLNVEKDTKKCWSKPYEHPDDVGRSYEVAIKNVVLSNSKLRKGVTSVHGSHRPMKPTSTKNHRLLPKRSSCETESYLHVHKYKTEMAGRHVTTSRNKAINTDDLNT</sequence>
<evidence type="ECO:0000256" key="2">
    <source>
        <dbReference type="ARBA" id="ARBA00005988"/>
    </source>
</evidence>